<keyword evidence="4" id="KW-0808">Transferase</keyword>
<dbReference type="EMBL" id="SOKJ01000363">
    <property type="protein sequence ID" value="TET08338.1"/>
    <property type="molecule type" value="Genomic_DNA"/>
</dbReference>
<dbReference type="GO" id="GO:0000155">
    <property type="term" value="F:phosphorelay sensor kinase activity"/>
    <property type="evidence" value="ECO:0007669"/>
    <property type="project" value="InterPro"/>
</dbReference>
<dbReference type="InterPro" id="IPR003018">
    <property type="entry name" value="GAF"/>
</dbReference>
<dbReference type="SUPFAM" id="SSF47384">
    <property type="entry name" value="Homodimeric domain of signal transducing histidine kinase"/>
    <property type="match status" value="1"/>
</dbReference>
<dbReference type="Pfam" id="PF00512">
    <property type="entry name" value="HisKA"/>
    <property type="match status" value="1"/>
</dbReference>
<evidence type="ECO:0000313" key="12">
    <source>
        <dbReference type="EMBL" id="TET08338.1"/>
    </source>
</evidence>
<dbReference type="InterPro" id="IPR003594">
    <property type="entry name" value="HATPase_dom"/>
</dbReference>
<evidence type="ECO:0000256" key="2">
    <source>
        <dbReference type="ARBA" id="ARBA00012438"/>
    </source>
</evidence>
<evidence type="ECO:0000259" key="11">
    <source>
        <dbReference type="PROSITE" id="PS50109"/>
    </source>
</evidence>
<dbReference type="PROSITE" id="PS50109">
    <property type="entry name" value="HIS_KIN"/>
    <property type="match status" value="1"/>
</dbReference>
<feature type="transmembrane region" description="Helical" evidence="10">
    <location>
        <begin position="256"/>
        <end position="275"/>
    </location>
</feature>
<dbReference type="Gene3D" id="3.30.565.10">
    <property type="entry name" value="Histidine kinase-like ATPase, C-terminal domain"/>
    <property type="match status" value="1"/>
</dbReference>
<keyword evidence="5" id="KW-0547">Nucleotide-binding</keyword>
<feature type="domain" description="Histidine kinase" evidence="11">
    <location>
        <begin position="508"/>
        <end position="716"/>
    </location>
</feature>
<evidence type="ECO:0000256" key="7">
    <source>
        <dbReference type="ARBA" id="ARBA00022840"/>
    </source>
</evidence>
<dbReference type="InterPro" id="IPR004358">
    <property type="entry name" value="Sig_transdc_His_kin-like_C"/>
</dbReference>
<dbReference type="Proteomes" id="UP000316360">
    <property type="component" value="Unassembled WGS sequence"/>
</dbReference>
<feature type="transmembrane region" description="Helical" evidence="10">
    <location>
        <begin position="96"/>
        <end position="114"/>
    </location>
</feature>
<dbReference type="PRINTS" id="PR00344">
    <property type="entry name" value="BCTRLSENSOR"/>
</dbReference>
<evidence type="ECO:0000313" key="13">
    <source>
        <dbReference type="Proteomes" id="UP000316360"/>
    </source>
</evidence>
<dbReference type="InterPro" id="IPR003661">
    <property type="entry name" value="HisK_dim/P_dom"/>
</dbReference>
<protein>
    <recommendedName>
        <fullName evidence="2">histidine kinase</fullName>
        <ecNumber evidence="2">2.7.13.3</ecNumber>
    </recommendedName>
</protein>
<dbReference type="Gene3D" id="3.30.450.40">
    <property type="match status" value="1"/>
</dbReference>
<name>A0A523RRE7_UNCAE</name>
<dbReference type="PANTHER" id="PTHR43065:SF10">
    <property type="entry name" value="PEROXIDE STRESS-ACTIVATED HISTIDINE KINASE MAK3"/>
    <property type="match status" value="1"/>
</dbReference>
<keyword evidence="3" id="KW-0597">Phosphoprotein</keyword>
<reference evidence="12 13" key="1">
    <citation type="submission" date="2019-03" db="EMBL/GenBank/DDBJ databases">
        <title>Metabolic potential of uncultured bacteria and archaea associated with petroleum seepage in deep-sea sediments.</title>
        <authorList>
            <person name="Dong X."/>
            <person name="Hubert C."/>
        </authorList>
    </citation>
    <scope>NUCLEOTIDE SEQUENCE [LARGE SCALE GENOMIC DNA]</scope>
    <source>
        <strain evidence="12">E44_bin7</strain>
    </source>
</reference>
<feature type="transmembrane region" description="Helical" evidence="10">
    <location>
        <begin position="6"/>
        <end position="25"/>
    </location>
</feature>
<evidence type="ECO:0000256" key="10">
    <source>
        <dbReference type="SAM" id="Phobius"/>
    </source>
</evidence>
<keyword evidence="10" id="KW-0812">Transmembrane</keyword>
<feature type="transmembrane region" description="Helical" evidence="10">
    <location>
        <begin position="134"/>
        <end position="154"/>
    </location>
</feature>
<dbReference type="Gene3D" id="1.10.287.130">
    <property type="match status" value="1"/>
</dbReference>
<dbReference type="EC" id="2.7.13.3" evidence="2"/>
<feature type="transmembrane region" description="Helical" evidence="10">
    <location>
        <begin position="37"/>
        <end position="54"/>
    </location>
</feature>
<dbReference type="InterPro" id="IPR005467">
    <property type="entry name" value="His_kinase_dom"/>
</dbReference>
<dbReference type="SMART" id="SM00388">
    <property type="entry name" value="HisKA"/>
    <property type="match status" value="1"/>
</dbReference>
<dbReference type="InterPro" id="IPR036890">
    <property type="entry name" value="HATPase_C_sf"/>
</dbReference>
<dbReference type="InterPro" id="IPR036097">
    <property type="entry name" value="HisK_dim/P_sf"/>
</dbReference>
<dbReference type="SMART" id="SM00387">
    <property type="entry name" value="HATPase_c"/>
    <property type="match status" value="1"/>
</dbReference>
<dbReference type="InterPro" id="IPR029016">
    <property type="entry name" value="GAF-like_dom_sf"/>
</dbReference>
<evidence type="ECO:0000256" key="1">
    <source>
        <dbReference type="ARBA" id="ARBA00000085"/>
    </source>
</evidence>
<dbReference type="InterPro" id="IPR031621">
    <property type="entry name" value="HisKA_7TM"/>
</dbReference>
<dbReference type="Pfam" id="PF16927">
    <property type="entry name" value="HisKA_7TM"/>
    <property type="match status" value="1"/>
</dbReference>
<proteinExistence type="predicted"/>
<keyword evidence="10" id="KW-1133">Transmembrane helix</keyword>
<feature type="transmembrane region" description="Helical" evidence="10">
    <location>
        <begin position="174"/>
        <end position="194"/>
    </location>
</feature>
<organism evidence="12 13">
    <name type="scientific">Aerophobetes bacterium</name>
    <dbReference type="NCBI Taxonomy" id="2030807"/>
    <lineage>
        <taxon>Bacteria</taxon>
        <taxon>Candidatus Aerophobota</taxon>
    </lineage>
</organism>
<dbReference type="SUPFAM" id="SSF55874">
    <property type="entry name" value="ATPase domain of HSP90 chaperone/DNA topoisomerase II/histidine kinase"/>
    <property type="match status" value="1"/>
</dbReference>
<keyword evidence="9" id="KW-0175">Coiled coil</keyword>
<keyword evidence="8" id="KW-0902">Two-component regulatory system</keyword>
<dbReference type="SMART" id="SM00065">
    <property type="entry name" value="GAF"/>
    <property type="match status" value="1"/>
</dbReference>
<dbReference type="GO" id="GO:0005524">
    <property type="term" value="F:ATP binding"/>
    <property type="evidence" value="ECO:0007669"/>
    <property type="project" value="UniProtKB-KW"/>
</dbReference>
<keyword evidence="7" id="KW-0067">ATP-binding</keyword>
<evidence type="ECO:0000256" key="6">
    <source>
        <dbReference type="ARBA" id="ARBA00022777"/>
    </source>
</evidence>
<evidence type="ECO:0000256" key="9">
    <source>
        <dbReference type="SAM" id="Coils"/>
    </source>
</evidence>
<comment type="catalytic activity">
    <reaction evidence="1">
        <text>ATP + protein L-histidine = ADP + protein N-phospho-L-histidine.</text>
        <dbReference type="EC" id="2.7.13.3"/>
    </reaction>
</comment>
<gene>
    <name evidence="12" type="ORF">E3J84_06335</name>
</gene>
<dbReference type="AlphaFoldDB" id="A0A523RRE7"/>
<evidence type="ECO:0000256" key="8">
    <source>
        <dbReference type="ARBA" id="ARBA00023012"/>
    </source>
</evidence>
<feature type="coiled-coil region" evidence="9">
    <location>
        <begin position="454"/>
        <end position="492"/>
    </location>
</feature>
<feature type="transmembrane region" description="Helical" evidence="10">
    <location>
        <begin position="229"/>
        <end position="250"/>
    </location>
</feature>
<keyword evidence="6" id="KW-0418">Kinase</keyword>
<dbReference type="Pfam" id="PF13492">
    <property type="entry name" value="GAF_3"/>
    <property type="match status" value="1"/>
</dbReference>
<evidence type="ECO:0000256" key="3">
    <source>
        <dbReference type="ARBA" id="ARBA00022553"/>
    </source>
</evidence>
<evidence type="ECO:0000256" key="4">
    <source>
        <dbReference type="ARBA" id="ARBA00022679"/>
    </source>
</evidence>
<sequence>MFWNISSIIPLSAFAAYSLLLSIVIWRNPDTKPARIFILYLASMVIWSLGSFLMHLDPPLGTPLFWNRFMVVGAFAMPIIFYSFVRSFLEIRKQKIWLYLGAVLYVSLFTANAMGHFAKEAYVSEGVFYYEYELGIAVYFAGVSWFFFVGLAAFNLIQSYRKVKDSFYRNRLKYLLLGILIMAAGIVTNLTKLGKYPLDISLNVINALLLTYVILKYKLLDINIIIRKGFVYFTLTAIIASVYLFTIFILERLLRGVVSISLIAVLMAIGIALIFQPLRDFLQRWIDRLFFREKFDYYQILREFTQKMVTILDLDNLANSTVNTIGKTMQTDKVAILLTNKKEFNLKGSLGLDKSFASSFKLERDNPLLAYMAKKREILARGNIDIIPQLKGLWESKIRELEMLEAELFIPLITKDNLIGIIILGKKLSEDSYSEEEYALLSTVAQEASVAFENARLYGEIEEAKIKLQNWGEELERKVKEKTEELEHSQALVLQSEKLAGLGQLAAGVAHEIRNPLGIIATSMYYLNEILPEKRKEVKKHFHIVESEIDRCQTIINNLLEFSRTSNIEVEPVDINTLLNMTLSLVEKELFGHDIRLIKKMESVPKIKANLDEIKQVFLNLILNATQAMPKGGELRIITSGHNDKVRIKITDTGMGISKENLDKIFNPFFTTKEPGEGTGLGLAFVHTIIERYGGTIRVESEKGKGTTFIIELSVL</sequence>
<feature type="transmembrane region" description="Helical" evidence="10">
    <location>
        <begin position="66"/>
        <end position="84"/>
    </location>
</feature>
<keyword evidence="10" id="KW-0472">Membrane</keyword>
<comment type="caution">
    <text evidence="12">The sequence shown here is derived from an EMBL/GenBank/DDBJ whole genome shotgun (WGS) entry which is preliminary data.</text>
</comment>
<accession>A0A523RRE7</accession>
<dbReference type="PANTHER" id="PTHR43065">
    <property type="entry name" value="SENSOR HISTIDINE KINASE"/>
    <property type="match status" value="1"/>
</dbReference>
<dbReference type="CDD" id="cd00082">
    <property type="entry name" value="HisKA"/>
    <property type="match status" value="1"/>
</dbReference>
<evidence type="ECO:0000256" key="5">
    <source>
        <dbReference type="ARBA" id="ARBA00022741"/>
    </source>
</evidence>
<dbReference type="SUPFAM" id="SSF55781">
    <property type="entry name" value="GAF domain-like"/>
    <property type="match status" value="1"/>
</dbReference>
<dbReference type="Pfam" id="PF02518">
    <property type="entry name" value="HATPase_c"/>
    <property type="match status" value="1"/>
</dbReference>